<evidence type="ECO:0000313" key="1">
    <source>
        <dbReference type="EMBL" id="KAJ7518928.1"/>
    </source>
</evidence>
<comment type="caution">
    <text evidence="1">The sequence shown here is derived from an EMBL/GenBank/DDBJ whole genome shotgun (WGS) entry which is preliminary data.</text>
</comment>
<name>A0ACC2AMX8_DIPCM</name>
<evidence type="ECO:0000313" key="2">
    <source>
        <dbReference type="Proteomes" id="UP001162992"/>
    </source>
</evidence>
<accession>A0ACC2AMX8</accession>
<gene>
    <name evidence="1" type="ORF">O6H91_20G015500</name>
</gene>
<dbReference type="EMBL" id="CM055111">
    <property type="protein sequence ID" value="KAJ7518928.1"/>
    <property type="molecule type" value="Genomic_DNA"/>
</dbReference>
<organism evidence="1 2">
    <name type="scientific">Diphasiastrum complanatum</name>
    <name type="common">Issler's clubmoss</name>
    <name type="synonym">Lycopodium complanatum</name>
    <dbReference type="NCBI Taxonomy" id="34168"/>
    <lineage>
        <taxon>Eukaryota</taxon>
        <taxon>Viridiplantae</taxon>
        <taxon>Streptophyta</taxon>
        <taxon>Embryophyta</taxon>
        <taxon>Tracheophyta</taxon>
        <taxon>Lycopodiopsida</taxon>
        <taxon>Lycopodiales</taxon>
        <taxon>Lycopodiaceae</taxon>
        <taxon>Lycopodioideae</taxon>
        <taxon>Diphasiastrum</taxon>
    </lineage>
</organism>
<protein>
    <submittedName>
        <fullName evidence="1">Uncharacterized protein</fullName>
    </submittedName>
</protein>
<sequence length="236" mass="27100">MALAALRRPWVWYQTQIASHPLRTQIIMSGILWGTGDMIAQRINTSMTRRGSDFEAPEALLIHDSRQSKTVKNIPLANHDWKRTATCSFFGMGFVGPVGHFWYENLDSFVKNQLRLQPNSLQFILAKTIPDTIIFGPLHLITFFTLMGLAAGKPINKVKDDVKRDFIPTFVTEGLMWPIIQAINFRYVPVRHQLLFVNSLSLFDSAFLSWFNKEEDAPWKTKLLSLILFEKKSDDV</sequence>
<keyword evidence="2" id="KW-1185">Reference proteome</keyword>
<reference evidence="2" key="1">
    <citation type="journal article" date="2024" name="Proc. Natl. Acad. Sci. U.S.A.">
        <title>Extraordinary preservation of gene collinearity over three hundred million years revealed in homosporous lycophytes.</title>
        <authorList>
            <person name="Li C."/>
            <person name="Wickell D."/>
            <person name="Kuo L.Y."/>
            <person name="Chen X."/>
            <person name="Nie B."/>
            <person name="Liao X."/>
            <person name="Peng D."/>
            <person name="Ji J."/>
            <person name="Jenkins J."/>
            <person name="Williams M."/>
            <person name="Shu S."/>
            <person name="Plott C."/>
            <person name="Barry K."/>
            <person name="Rajasekar S."/>
            <person name="Grimwood J."/>
            <person name="Han X."/>
            <person name="Sun S."/>
            <person name="Hou Z."/>
            <person name="He W."/>
            <person name="Dai G."/>
            <person name="Sun C."/>
            <person name="Schmutz J."/>
            <person name="Leebens-Mack J.H."/>
            <person name="Li F.W."/>
            <person name="Wang L."/>
        </authorList>
    </citation>
    <scope>NUCLEOTIDE SEQUENCE [LARGE SCALE GENOMIC DNA]</scope>
    <source>
        <strain evidence="2">cv. PW_Plant_1</strain>
    </source>
</reference>
<proteinExistence type="predicted"/>
<dbReference type="Proteomes" id="UP001162992">
    <property type="component" value="Chromosome 20"/>
</dbReference>